<evidence type="ECO:0000256" key="2">
    <source>
        <dbReference type="ARBA" id="ARBA00022691"/>
    </source>
</evidence>
<dbReference type="EMBL" id="SOJN01000038">
    <property type="protein sequence ID" value="TET46918.1"/>
    <property type="molecule type" value="Genomic_DNA"/>
</dbReference>
<evidence type="ECO:0000313" key="8">
    <source>
        <dbReference type="Proteomes" id="UP000315525"/>
    </source>
</evidence>
<evidence type="ECO:0000256" key="1">
    <source>
        <dbReference type="ARBA" id="ARBA00001966"/>
    </source>
</evidence>
<dbReference type="GO" id="GO:0046872">
    <property type="term" value="F:metal ion binding"/>
    <property type="evidence" value="ECO:0007669"/>
    <property type="project" value="UniProtKB-KW"/>
</dbReference>
<gene>
    <name evidence="7" type="ORF">E3J62_02850</name>
</gene>
<dbReference type="GO" id="GO:0003824">
    <property type="term" value="F:catalytic activity"/>
    <property type="evidence" value="ECO:0007669"/>
    <property type="project" value="InterPro"/>
</dbReference>
<feature type="domain" description="Radical SAM core" evidence="6">
    <location>
        <begin position="11"/>
        <end position="239"/>
    </location>
</feature>
<keyword evidence="3" id="KW-0479">Metal-binding</keyword>
<proteinExistence type="predicted"/>
<evidence type="ECO:0000259" key="6">
    <source>
        <dbReference type="PROSITE" id="PS51918"/>
    </source>
</evidence>
<keyword evidence="4" id="KW-0408">Iron</keyword>
<dbReference type="CDD" id="cd01335">
    <property type="entry name" value="Radical_SAM"/>
    <property type="match status" value="1"/>
</dbReference>
<dbReference type="SFLD" id="SFLDG01082">
    <property type="entry name" value="B12-binding_domain_containing"/>
    <property type="match status" value="1"/>
</dbReference>
<dbReference type="InterPro" id="IPR013785">
    <property type="entry name" value="Aldolase_TIM"/>
</dbReference>
<dbReference type="PROSITE" id="PS51918">
    <property type="entry name" value="RADICAL_SAM"/>
    <property type="match status" value="1"/>
</dbReference>
<keyword evidence="2" id="KW-0949">S-adenosyl-L-methionine</keyword>
<comment type="caution">
    <text evidence="7">The sequence shown here is derived from an EMBL/GenBank/DDBJ whole genome shotgun (WGS) entry which is preliminary data.</text>
</comment>
<reference evidence="7 8" key="1">
    <citation type="submission" date="2019-03" db="EMBL/GenBank/DDBJ databases">
        <title>Metabolic potential of uncultured bacteria and archaea associated with petroleum seepage in deep-sea sediments.</title>
        <authorList>
            <person name="Dong X."/>
            <person name="Hubert C."/>
        </authorList>
    </citation>
    <scope>NUCLEOTIDE SEQUENCE [LARGE SCALE GENOMIC DNA]</scope>
    <source>
        <strain evidence="7">E44_bin18</strain>
    </source>
</reference>
<dbReference type="PANTHER" id="PTHR43409:SF4">
    <property type="entry name" value="RADICAL SAM SUPERFAMILY PROTEIN"/>
    <property type="match status" value="1"/>
</dbReference>
<dbReference type="SFLD" id="SFLDG01095">
    <property type="entry name" value="Uncharacterised_Radical_SAM_Su"/>
    <property type="match status" value="1"/>
</dbReference>
<dbReference type="AlphaFoldDB" id="A0A523UWJ6"/>
<dbReference type="Gene3D" id="3.20.20.70">
    <property type="entry name" value="Aldolase class I"/>
    <property type="match status" value="1"/>
</dbReference>
<name>A0A523UWJ6_UNCT6</name>
<keyword evidence="5" id="KW-0411">Iron-sulfur</keyword>
<accession>A0A523UWJ6</accession>
<protein>
    <submittedName>
        <fullName evidence="7">Radical SAM protein</fullName>
    </submittedName>
</protein>
<dbReference type="InterPro" id="IPR058240">
    <property type="entry name" value="rSAM_sf"/>
</dbReference>
<comment type="cofactor">
    <cofactor evidence="1">
        <name>[4Fe-4S] cluster</name>
        <dbReference type="ChEBI" id="CHEBI:49883"/>
    </cofactor>
</comment>
<dbReference type="InterPro" id="IPR051198">
    <property type="entry name" value="BchE-like"/>
</dbReference>
<dbReference type="GO" id="GO:0051536">
    <property type="term" value="F:iron-sulfur cluster binding"/>
    <property type="evidence" value="ECO:0007669"/>
    <property type="project" value="UniProtKB-KW"/>
</dbReference>
<dbReference type="SFLD" id="SFLDS00029">
    <property type="entry name" value="Radical_SAM"/>
    <property type="match status" value="1"/>
</dbReference>
<sequence length="291" mass="32944">MRFKGMIIRPPSEADSYLLQITYGCSHNKCTFCPTYLDKKFGVRPPEEVFEDIELASNSYPQTRRVFLCDGNALVLQNRRLMPILERIYTAFPSLQRVGIYANARDILRKSMEELEELREKKLDLIYMGLESGSDEVLRKVKKGSTVREIIDSVKKARRAGIKVSVIGLLGLGGKTLSHEHAVKTGKAVSEMDPLYFSLLSLMLVPGTELHTEWERGEFEMPEPIELLQEMKIIIDNLEGLSGCIFRTNHASNYLPLAGRLPRDREKLLATIDSAVSQGESALRPESWRAL</sequence>
<dbReference type="InterPro" id="IPR007197">
    <property type="entry name" value="rSAM"/>
</dbReference>
<evidence type="ECO:0000313" key="7">
    <source>
        <dbReference type="EMBL" id="TET46918.1"/>
    </source>
</evidence>
<organism evidence="7 8">
    <name type="scientific">candidate division TA06 bacterium</name>
    <dbReference type="NCBI Taxonomy" id="2250710"/>
    <lineage>
        <taxon>Bacteria</taxon>
        <taxon>Bacteria division TA06</taxon>
    </lineage>
</organism>
<evidence type="ECO:0000256" key="4">
    <source>
        <dbReference type="ARBA" id="ARBA00023004"/>
    </source>
</evidence>
<evidence type="ECO:0000256" key="5">
    <source>
        <dbReference type="ARBA" id="ARBA00023014"/>
    </source>
</evidence>
<dbReference type="SMART" id="SM00729">
    <property type="entry name" value="Elp3"/>
    <property type="match status" value="1"/>
</dbReference>
<dbReference type="PANTHER" id="PTHR43409">
    <property type="entry name" value="ANAEROBIC MAGNESIUM-PROTOPORPHYRIN IX MONOMETHYL ESTER CYCLASE-RELATED"/>
    <property type="match status" value="1"/>
</dbReference>
<dbReference type="InterPro" id="IPR006638">
    <property type="entry name" value="Elp3/MiaA/NifB-like_rSAM"/>
</dbReference>
<dbReference type="SUPFAM" id="SSF102114">
    <property type="entry name" value="Radical SAM enzymes"/>
    <property type="match status" value="1"/>
</dbReference>
<evidence type="ECO:0000256" key="3">
    <source>
        <dbReference type="ARBA" id="ARBA00022723"/>
    </source>
</evidence>
<dbReference type="Proteomes" id="UP000315525">
    <property type="component" value="Unassembled WGS sequence"/>
</dbReference>
<dbReference type="Pfam" id="PF04055">
    <property type="entry name" value="Radical_SAM"/>
    <property type="match status" value="1"/>
</dbReference>